<dbReference type="InterPro" id="IPR001148">
    <property type="entry name" value="CA_dom"/>
</dbReference>
<dbReference type="PANTHER" id="PTHR18952">
    <property type="entry name" value="CARBONIC ANHYDRASE"/>
    <property type="match status" value="1"/>
</dbReference>
<feature type="region of interest" description="Disordered" evidence="7">
    <location>
        <begin position="88"/>
        <end position="146"/>
    </location>
</feature>
<sequence length="146" mass="16832">MPETGYWVMGSFVRMDWFLPADRSYYYYEGSLTTPTCDESVQWFVMKEAITVPRVVLEYLRKVQTATGSELTFNYRDVQPLRCRRVYEHDDPGQCPNPVSPISYTYRNQPLDGALGGRPPKNRNRGSEEGSRSESPEERSRSEGSD</sequence>
<evidence type="ECO:0000256" key="4">
    <source>
        <dbReference type="ARBA" id="ARBA00022833"/>
    </source>
</evidence>
<dbReference type="Pfam" id="PF00194">
    <property type="entry name" value="Carb_anhydrase"/>
    <property type="match status" value="1"/>
</dbReference>
<name>A0AA35WYU0_GEOBA</name>
<protein>
    <recommendedName>
        <fullName evidence="2">carbonic anhydrase</fullName>
        <ecNumber evidence="2">4.2.1.1</ecNumber>
    </recommendedName>
</protein>
<evidence type="ECO:0000256" key="3">
    <source>
        <dbReference type="ARBA" id="ARBA00022723"/>
    </source>
</evidence>
<evidence type="ECO:0000313" key="10">
    <source>
        <dbReference type="Proteomes" id="UP001174909"/>
    </source>
</evidence>
<keyword evidence="5" id="KW-0456">Lyase</keyword>
<evidence type="ECO:0000256" key="1">
    <source>
        <dbReference type="ARBA" id="ARBA00010718"/>
    </source>
</evidence>
<dbReference type="EMBL" id="CASHTH010002682">
    <property type="protein sequence ID" value="CAI8033641.1"/>
    <property type="molecule type" value="Genomic_DNA"/>
</dbReference>
<keyword evidence="4" id="KW-0862">Zinc</keyword>
<keyword evidence="10" id="KW-1185">Reference proteome</keyword>
<evidence type="ECO:0000313" key="9">
    <source>
        <dbReference type="EMBL" id="CAI8033641.1"/>
    </source>
</evidence>
<dbReference type="SUPFAM" id="SSF51069">
    <property type="entry name" value="Carbonic anhydrase"/>
    <property type="match status" value="1"/>
</dbReference>
<reference evidence="9" key="1">
    <citation type="submission" date="2023-03" db="EMBL/GenBank/DDBJ databases">
        <authorList>
            <person name="Steffen K."/>
            <person name="Cardenas P."/>
        </authorList>
    </citation>
    <scope>NUCLEOTIDE SEQUENCE</scope>
</reference>
<dbReference type="InterPro" id="IPR036398">
    <property type="entry name" value="CA_dom_sf"/>
</dbReference>
<feature type="compositionally biased region" description="Basic and acidic residues" evidence="7">
    <location>
        <begin position="125"/>
        <end position="146"/>
    </location>
</feature>
<evidence type="ECO:0000256" key="6">
    <source>
        <dbReference type="ARBA" id="ARBA00048348"/>
    </source>
</evidence>
<evidence type="ECO:0000256" key="5">
    <source>
        <dbReference type="ARBA" id="ARBA00023239"/>
    </source>
</evidence>
<evidence type="ECO:0000259" key="8">
    <source>
        <dbReference type="PROSITE" id="PS51144"/>
    </source>
</evidence>
<dbReference type="Proteomes" id="UP001174909">
    <property type="component" value="Unassembled WGS sequence"/>
</dbReference>
<accession>A0AA35WYU0</accession>
<dbReference type="InterPro" id="IPR023561">
    <property type="entry name" value="Carbonic_anhydrase_a-class"/>
</dbReference>
<proteinExistence type="inferred from homology"/>
<evidence type="ECO:0000256" key="7">
    <source>
        <dbReference type="SAM" id="MobiDB-lite"/>
    </source>
</evidence>
<comment type="caution">
    <text evidence="9">The sequence shown here is derived from an EMBL/GenBank/DDBJ whole genome shotgun (WGS) entry which is preliminary data.</text>
</comment>
<dbReference type="Gene3D" id="3.10.200.10">
    <property type="entry name" value="Alpha carbonic anhydrase"/>
    <property type="match status" value="1"/>
</dbReference>
<dbReference type="EC" id="4.2.1.1" evidence="2"/>
<comment type="similarity">
    <text evidence="1">Belongs to the alpha-carbonic anhydrase family.</text>
</comment>
<dbReference type="PROSITE" id="PS51144">
    <property type="entry name" value="ALPHA_CA_2"/>
    <property type="match status" value="1"/>
</dbReference>
<dbReference type="GO" id="GO:0004089">
    <property type="term" value="F:carbonate dehydratase activity"/>
    <property type="evidence" value="ECO:0007669"/>
    <property type="project" value="UniProtKB-EC"/>
</dbReference>
<comment type="catalytic activity">
    <reaction evidence="6">
        <text>hydrogencarbonate + H(+) = CO2 + H2O</text>
        <dbReference type="Rhea" id="RHEA:10748"/>
        <dbReference type="ChEBI" id="CHEBI:15377"/>
        <dbReference type="ChEBI" id="CHEBI:15378"/>
        <dbReference type="ChEBI" id="CHEBI:16526"/>
        <dbReference type="ChEBI" id="CHEBI:17544"/>
        <dbReference type="EC" id="4.2.1.1"/>
    </reaction>
</comment>
<dbReference type="GO" id="GO:0008270">
    <property type="term" value="F:zinc ion binding"/>
    <property type="evidence" value="ECO:0007669"/>
    <property type="project" value="InterPro"/>
</dbReference>
<dbReference type="AlphaFoldDB" id="A0AA35WYU0"/>
<gene>
    <name evidence="9" type="ORF">GBAR_LOCUS18977</name>
</gene>
<keyword evidence="3" id="KW-0479">Metal-binding</keyword>
<organism evidence="9 10">
    <name type="scientific">Geodia barretti</name>
    <name type="common">Barrett's horny sponge</name>
    <dbReference type="NCBI Taxonomy" id="519541"/>
    <lineage>
        <taxon>Eukaryota</taxon>
        <taxon>Metazoa</taxon>
        <taxon>Porifera</taxon>
        <taxon>Demospongiae</taxon>
        <taxon>Heteroscleromorpha</taxon>
        <taxon>Tetractinellida</taxon>
        <taxon>Astrophorina</taxon>
        <taxon>Geodiidae</taxon>
        <taxon>Geodia</taxon>
    </lineage>
</organism>
<feature type="domain" description="Alpha-carbonic anhydrase" evidence="8">
    <location>
        <begin position="1"/>
        <end position="90"/>
    </location>
</feature>
<evidence type="ECO:0000256" key="2">
    <source>
        <dbReference type="ARBA" id="ARBA00012925"/>
    </source>
</evidence>
<dbReference type="PANTHER" id="PTHR18952:SF265">
    <property type="entry name" value="CARBONIC ANHYDRASE"/>
    <property type="match status" value="1"/>
</dbReference>